<protein>
    <recommendedName>
        <fullName evidence="2">Ubiquitin-like-conjugating enzyme ATG10</fullName>
    </recommendedName>
    <alternativeName>
        <fullName evidence="7">Autophagy-related protein 10</fullName>
    </alternativeName>
</protein>
<evidence type="ECO:0000256" key="6">
    <source>
        <dbReference type="ARBA" id="ARBA00023006"/>
    </source>
</evidence>
<proteinExistence type="inferred from homology"/>
<dbReference type="AlphaFoldDB" id="A0A9P5N3B9"/>
<keyword evidence="5" id="KW-0653">Protein transport</keyword>
<dbReference type="PANTHER" id="PTHR14957:SF1">
    <property type="entry name" value="UBIQUITIN-LIKE-CONJUGATING ENZYME ATG10"/>
    <property type="match status" value="1"/>
</dbReference>
<dbReference type="Proteomes" id="UP000759537">
    <property type="component" value="Unassembled WGS sequence"/>
</dbReference>
<dbReference type="PANTHER" id="PTHR14957">
    <property type="entry name" value="UBIQUITIN-LIKE-CONJUGATING ENZYME ATG10"/>
    <property type="match status" value="1"/>
</dbReference>
<accession>A0A9P5N3B9</accession>
<name>A0A9P5N3B9_9AGAM</name>
<keyword evidence="9" id="KW-1185">Reference proteome</keyword>
<keyword evidence="6" id="KW-0072">Autophagy</keyword>
<reference evidence="8" key="2">
    <citation type="journal article" date="2020" name="Nat. Commun.">
        <title>Large-scale genome sequencing of mycorrhizal fungi provides insights into the early evolution of symbiotic traits.</title>
        <authorList>
            <person name="Miyauchi S."/>
            <person name="Kiss E."/>
            <person name="Kuo A."/>
            <person name="Drula E."/>
            <person name="Kohler A."/>
            <person name="Sanchez-Garcia M."/>
            <person name="Morin E."/>
            <person name="Andreopoulos B."/>
            <person name="Barry K.W."/>
            <person name="Bonito G."/>
            <person name="Buee M."/>
            <person name="Carver A."/>
            <person name="Chen C."/>
            <person name="Cichocki N."/>
            <person name="Clum A."/>
            <person name="Culley D."/>
            <person name="Crous P.W."/>
            <person name="Fauchery L."/>
            <person name="Girlanda M."/>
            <person name="Hayes R.D."/>
            <person name="Keri Z."/>
            <person name="LaButti K."/>
            <person name="Lipzen A."/>
            <person name="Lombard V."/>
            <person name="Magnuson J."/>
            <person name="Maillard F."/>
            <person name="Murat C."/>
            <person name="Nolan M."/>
            <person name="Ohm R.A."/>
            <person name="Pangilinan J."/>
            <person name="Pereira M.F."/>
            <person name="Perotto S."/>
            <person name="Peter M."/>
            <person name="Pfister S."/>
            <person name="Riley R."/>
            <person name="Sitrit Y."/>
            <person name="Stielow J.B."/>
            <person name="Szollosi G."/>
            <person name="Zifcakova L."/>
            <person name="Stursova M."/>
            <person name="Spatafora J.W."/>
            <person name="Tedersoo L."/>
            <person name="Vaario L.M."/>
            <person name="Yamada A."/>
            <person name="Yan M."/>
            <person name="Wang P."/>
            <person name="Xu J."/>
            <person name="Bruns T."/>
            <person name="Baldrian P."/>
            <person name="Vilgalys R."/>
            <person name="Dunand C."/>
            <person name="Henrissat B."/>
            <person name="Grigoriev I.V."/>
            <person name="Hibbett D."/>
            <person name="Nagy L.G."/>
            <person name="Martin F.M."/>
        </authorList>
    </citation>
    <scope>NUCLEOTIDE SEQUENCE</scope>
    <source>
        <strain evidence="8">Prilba</strain>
    </source>
</reference>
<evidence type="ECO:0000313" key="8">
    <source>
        <dbReference type="EMBL" id="KAF8485051.1"/>
    </source>
</evidence>
<evidence type="ECO:0000313" key="9">
    <source>
        <dbReference type="Proteomes" id="UP000759537"/>
    </source>
</evidence>
<dbReference type="Pfam" id="PF03987">
    <property type="entry name" value="Autophagy_act_C"/>
    <property type="match status" value="1"/>
</dbReference>
<evidence type="ECO:0000256" key="7">
    <source>
        <dbReference type="ARBA" id="ARBA00029833"/>
    </source>
</evidence>
<dbReference type="GO" id="GO:0032446">
    <property type="term" value="P:protein modification by small protein conjugation"/>
    <property type="evidence" value="ECO:0007669"/>
    <property type="project" value="TreeGrafter"/>
</dbReference>
<organism evidence="8 9">
    <name type="scientific">Russula ochroleuca</name>
    <dbReference type="NCBI Taxonomy" id="152965"/>
    <lineage>
        <taxon>Eukaryota</taxon>
        <taxon>Fungi</taxon>
        <taxon>Dikarya</taxon>
        <taxon>Basidiomycota</taxon>
        <taxon>Agaricomycotina</taxon>
        <taxon>Agaricomycetes</taxon>
        <taxon>Russulales</taxon>
        <taxon>Russulaceae</taxon>
        <taxon>Russula</taxon>
    </lineage>
</organism>
<dbReference type="GO" id="GO:0061651">
    <property type="term" value="F:Atg12 conjugating enzyme activity"/>
    <property type="evidence" value="ECO:0007669"/>
    <property type="project" value="TreeGrafter"/>
</dbReference>
<evidence type="ECO:0000256" key="5">
    <source>
        <dbReference type="ARBA" id="ARBA00022927"/>
    </source>
</evidence>
<keyword evidence="3" id="KW-0808">Transferase</keyword>
<sequence length="215" mass="23712">MSSPSTLTRSQFEQASKALIAKYANSTLNATALKGWSWEEHPTFPGLGYLSRTALLQGCARCDLLKDDFPESEEVVEDLALAHGASSGFLTCGQSITFSPTFQVPAFYFTIHDSHGSLLTLEEIVNTSLLRRHALPEIQVTPYALVQPDALFPLLSQGDHPTLGTPAWFIHPCGTACVVGELIGEKNAEEMPEVSDKWLHWLETWFMMMGNIVDL</sequence>
<dbReference type="OrthoDB" id="4089664at2759"/>
<evidence type="ECO:0000256" key="2">
    <source>
        <dbReference type="ARBA" id="ARBA00021099"/>
    </source>
</evidence>
<dbReference type="GO" id="GO:0000045">
    <property type="term" value="P:autophagosome assembly"/>
    <property type="evidence" value="ECO:0007669"/>
    <property type="project" value="TreeGrafter"/>
</dbReference>
<gene>
    <name evidence="8" type="ORF">DFH94DRAFT_689396</name>
</gene>
<keyword evidence="5" id="KW-0813">Transport</keyword>
<dbReference type="Gene3D" id="3.30.1460.50">
    <property type="match status" value="1"/>
</dbReference>
<comment type="caution">
    <text evidence="8">The sequence shown here is derived from an EMBL/GenBank/DDBJ whole genome shotgun (WGS) entry which is preliminary data.</text>
</comment>
<evidence type="ECO:0000256" key="3">
    <source>
        <dbReference type="ARBA" id="ARBA00022679"/>
    </source>
</evidence>
<comment type="similarity">
    <text evidence="1">Belongs to the ATG10 family.</text>
</comment>
<dbReference type="InterPro" id="IPR007135">
    <property type="entry name" value="Atg3/Atg10"/>
</dbReference>
<dbReference type="GO" id="GO:0015031">
    <property type="term" value="P:protein transport"/>
    <property type="evidence" value="ECO:0007669"/>
    <property type="project" value="UniProtKB-KW"/>
</dbReference>
<reference evidence="8" key="1">
    <citation type="submission" date="2019-10" db="EMBL/GenBank/DDBJ databases">
        <authorList>
            <consortium name="DOE Joint Genome Institute"/>
            <person name="Kuo A."/>
            <person name="Miyauchi S."/>
            <person name="Kiss E."/>
            <person name="Drula E."/>
            <person name="Kohler A."/>
            <person name="Sanchez-Garcia M."/>
            <person name="Andreopoulos B."/>
            <person name="Barry K.W."/>
            <person name="Bonito G."/>
            <person name="Buee M."/>
            <person name="Carver A."/>
            <person name="Chen C."/>
            <person name="Cichocki N."/>
            <person name="Clum A."/>
            <person name="Culley D."/>
            <person name="Crous P.W."/>
            <person name="Fauchery L."/>
            <person name="Girlanda M."/>
            <person name="Hayes R."/>
            <person name="Keri Z."/>
            <person name="LaButti K."/>
            <person name="Lipzen A."/>
            <person name="Lombard V."/>
            <person name="Magnuson J."/>
            <person name="Maillard F."/>
            <person name="Morin E."/>
            <person name="Murat C."/>
            <person name="Nolan M."/>
            <person name="Ohm R."/>
            <person name="Pangilinan J."/>
            <person name="Pereira M."/>
            <person name="Perotto S."/>
            <person name="Peter M."/>
            <person name="Riley R."/>
            <person name="Sitrit Y."/>
            <person name="Stielow B."/>
            <person name="Szollosi G."/>
            <person name="Zifcakova L."/>
            <person name="Stursova M."/>
            <person name="Spatafora J.W."/>
            <person name="Tedersoo L."/>
            <person name="Vaario L.-M."/>
            <person name="Yamada A."/>
            <person name="Yan M."/>
            <person name="Wang P."/>
            <person name="Xu J."/>
            <person name="Bruns T."/>
            <person name="Baldrian P."/>
            <person name="Vilgalys R."/>
            <person name="Henrissat B."/>
            <person name="Grigoriev I.V."/>
            <person name="Hibbett D."/>
            <person name="Nagy L.G."/>
            <person name="Martin F.M."/>
        </authorList>
    </citation>
    <scope>NUCLEOTIDE SEQUENCE</scope>
    <source>
        <strain evidence="8">Prilba</strain>
    </source>
</reference>
<evidence type="ECO:0000256" key="4">
    <source>
        <dbReference type="ARBA" id="ARBA00022786"/>
    </source>
</evidence>
<keyword evidence="4" id="KW-0833">Ubl conjugation pathway</keyword>
<dbReference type="GO" id="GO:0000422">
    <property type="term" value="P:autophagy of mitochondrion"/>
    <property type="evidence" value="ECO:0007669"/>
    <property type="project" value="TreeGrafter"/>
</dbReference>
<dbReference type="GO" id="GO:0005829">
    <property type="term" value="C:cytosol"/>
    <property type="evidence" value="ECO:0007669"/>
    <property type="project" value="TreeGrafter"/>
</dbReference>
<evidence type="ECO:0000256" key="1">
    <source>
        <dbReference type="ARBA" id="ARBA00005696"/>
    </source>
</evidence>
<dbReference type="EMBL" id="WHVB01000003">
    <property type="protein sequence ID" value="KAF8485051.1"/>
    <property type="molecule type" value="Genomic_DNA"/>
</dbReference>